<feature type="region of interest" description="Disordered" evidence="1">
    <location>
        <begin position="446"/>
        <end position="489"/>
    </location>
</feature>
<feature type="region of interest" description="Disordered" evidence="1">
    <location>
        <begin position="526"/>
        <end position="594"/>
    </location>
</feature>
<keyword evidence="3" id="KW-1185">Reference proteome</keyword>
<protein>
    <submittedName>
        <fullName evidence="2">Uncharacterized protein</fullName>
    </submittedName>
</protein>
<proteinExistence type="predicted"/>
<evidence type="ECO:0000256" key="1">
    <source>
        <dbReference type="SAM" id="MobiDB-lite"/>
    </source>
</evidence>
<sequence length="644" mass="72392">MPSTQPREGACTSMSYYDSEKENTDQCIRIMSLSDDALCIAFPVSPRQRSFPNFMMPAKAETLDPLPGSGERQLIPPPQHADSDENDSDSGIDVCSDCSDDTAKPSVITEIAEDDVRDRELQNQQALNTIRNLFPTLPSSWADDEEDDESYYTATSSATVTPTATPIPLIIVTNSEGSEENQASTGQDKNGNDSDKSDSGAEEDDEEESTQLEHLETAVTMESARLYESGLCMCNACRGEPFYKLEDFRSDLEGKLDLSYMGRHISMQRVFTSEQIDEFERRVSAVKDVVLELEPHNYNILEDLDHWLACKEVETTVVPLSAHSNICLTSRSYHPPYEYGRTLSAQRFNPYGNAPKKFNEMTSTFFRKNLISGKRDAQWWYLYYMPSHFKMVGHSDLPTILEDAVLLNLSPRPNISPEAQSVENHHFLIHDHQLAAVGYFDNVSDTSSSVSSPSSETGEQDDDAISEHSAISSSFDDYKPEPSSPRMALDMDRVSELSDWYKGQRRTWDVLQDDINLLVSRWEPEPVAKSRRPSPRPPARSFPTYASSSSDDASAEQSEANTPKEELTDTPLASSRATSSLSSPRILERNISPPEIQISAFTTKPLMDLKEGERIYVKERRSGVEKAFKNFKKLFQRRKAAMKQ</sequence>
<feature type="region of interest" description="Disordered" evidence="1">
    <location>
        <begin position="59"/>
        <end position="120"/>
    </location>
</feature>
<name>A0A3N4I342_ASCIM</name>
<dbReference type="AlphaFoldDB" id="A0A3N4I342"/>
<reference evidence="2 3" key="1">
    <citation type="journal article" date="2018" name="Nat. Ecol. Evol.">
        <title>Pezizomycetes genomes reveal the molecular basis of ectomycorrhizal truffle lifestyle.</title>
        <authorList>
            <person name="Murat C."/>
            <person name="Payen T."/>
            <person name="Noel B."/>
            <person name="Kuo A."/>
            <person name="Morin E."/>
            <person name="Chen J."/>
            <person name="Kohler A."/>
            <person name="Krizsan K."/>
            <person name="Balestrini R."/>
            <person name="Da Silva C."/>
            <person name="Montanini B."/>
            <person name="Hainaut M."/>
            <person name="Levati E."/>
            <person name="Barry K.W."/>
            <person name="Belfiori B."/>
            <person name="Cichocki N."/>
            <person name="Clum A."/>
            <person name="Dockter R.B."/>
            <person name="Fauchery L."/>
            <person name="Guy J."/>
            <person name="Iotti M."/>
            <person name="Le Tacon F."/>
            <person name="Lindquist E.A."/>
            <person name="Lipzen A."/>
            <person name="Malagnac F."/>
            <person name="Mello A."/>
            <person name="Molinier V."/>
            <person name="Miyauchi S."/>
            <person name="Poulain J."/>
            <person name="Riccioni C."/>
            <person name="Rubini A."/>
            <person name="Sitrit Y."/>
            <person name="Splivallo R."/>
            <person name="Traeger S."/>
            <person name="Wang M."/>
            <person name="Zifcakova L."/>
            <person name="Wipf D."/>
            <person name="Zambonelli A."/>
            <person name="Paolocci F."/>
            <person name="Nowrousian M."/>
            <person name="Ottonello S."/>
            <person name="Baldrian P."/>
            <person name="Spatafora J.W."/>
            <person name="Henrissat B."/>
            <person name="Nagy L.G."/>
            <person name="Aury J.M."/>
            <person name="Wincker P."/>
            <person name="Grigoriev I.V."/>
            <person name="Bonfante P."/>
            <person name="Martin F.M."/>
        </authorList>
    </citation>
    <scope>NUCLEOTIDE SEQUENCE [LARGE SCALE GENOMIC DNA]</scope>
    <source>
        <strain evidence="2 3">RN42</strain>
    </source>
</reference>
<gene>
    <name evidence="2" type="ORF">BJ508DRAFT_308673</name>
</gene>
<evidence type="ECO:0000313" key="3">
    <source>
        <dbReference type="Proteomes" id="UP000275078"/>
    </source>
</evidence>
<accession>A0A3N4I342</accession>
<evidence type="ECO:0000313" key="2">
    <source>
        <dbReference type="EMBL" id="RPA79078.1"/>
    </source>
</evidence>
<feature type="compositionally biased region" description="Basic and acidic residues" evidence="1">
    <location>
        <begin position="190"/>
        <end position="199"/>
    </location>
</feature>
<feature type="compositionally biased region" description="Acidic residues" evidence="1">
    <location>
        <begin position="200"/>
        <end position="210"/>
    </location>
</feature>
<feature type="compositionally biased region" description="Low complexity" evidence="1">
    <location>
        <begin position="446"/>
        <end position="455"/>
    </location>
</feature>
<feature type="compositionally biased region" description="Low complexity" evidence="1">
    <location>
        <begin position="546"/>
        <end position="560"/>
    </location>
</feature>
<feature type="compositionally biased region" description="Low complexity" evidence="1">
    <location>
        <begin position="570"/>
        <end position="585"/>
    </location>
</feature>
<organism evidence="2 3">
    <name type="scientific">Ascobolus immersus RN42</name>
    <dbReference type="NCBI Taxonomy" id="1160509"/>
    <lineage>
        <taxon>Eukaryota</taxon>
        <taxon>Fungi</taxon>
        <taxon>Dikarya</taxon>
        <taxon>Ascomycota</taxon>
        <taxon>Pezizomycotina</taxon>
        <taxon>Pezizomycetes</taxon>
        <taxon>Pezizales</taxon>
        <taxon>Ascobolaceae</taxon>
        <taxon>Ascobolus</taxon>
    </lineage>
</organism>
<dbReference type="EMBL" id="ML119703">
    <property type="protein sequence ID" value="RPA79078.1"/>
    <property type="molecule type" value="Genomic_DNA"/>
</dbReference>
<feature type="compositionally biased region" description="Polar residues" evidence="1">
    <location>
        <begin position="174"/>
        <end position="187"/>
    </location>
</feature>
<feature type="region of interest" description="Disordered" evidence="1">
    <location>
        <begin position="174"/>
        <end position="214"/>
    </location>
</feature>
<dbReference type="Proteomes" id="UP000275078">
    <property type="component" value="Unassembled WGS sequence"/>
</dbReference>
<feature type="region of interest" description="Disordered" evidence="1">
    <location>
        <begin position="136"/>
        <end position="159"/>
    </location>
</feature>